<name>A0A2A2D5C9_9ACTN</name>
<dbReference type="RefSeq" id="WP_095582908.1">
    <property type="nucleotide sequence ID" value="NZ_JAJQQS010000014.1"/>
</dbReference>
<sequence length="143" mass="15173">MSATQLFARTVAAAAAAGAVLAGGAVPSSAASPAAGFGAVQYDSPGKDTRSNASRNAEWVTIVNKTGRTLDLTGWTLSDAERHTYRLHLKLGAYKAVRVHTGSGRDTATDVYWGSGNYVWNNDRDTATLRDARGRTVATKSWR</sequence>
<dbReference type="SUPFAM" id="SSF74853">
    <property type="entry name" value="Lamin A/C globular tail domain"/>
    <property type="match status" value="1"/>
</dbReference>
<comment type="caution">
    <text evidence="3">The sequence shown here is derived from an EMBL/GenBank/DDBJ whole genome shotgun (WGS) entry which is preliminary data.</text>
</comment>
<keyword evidence="1" id="KW-0732">Signal</keyword>
<dbReference type="Pfam" id="PF00932">
    <property type="entry name" value="LTD"/>
    <property type="match status" value="1"/>
</dbReference>
<organism evidence="3 4">
    <name type="scientific">Streptomyces albireticuli</name>
    <dbReference type="NCBI Taxonomy" id="1940"/>
    <lineage>
        <taxon>Bacteria</taxon>
        <taxon>Bacillati</taxon>
        <taxon>Actinomycetota</taxon>
        <taxon>Actinomycetes</taxon>
        <taxon>Kitasatosporales</taxon>
        <taxon>Streptomycetaceae</taxon>
        <taxon>Streptomyces</taxon>
    </lineage>
</organism>
<dbReference type="Proteomes" id="UP000218944">
    <property type="component" value="Unassembled WGS sequence"/>
</dbReference>
<evidence type="ECO:0000313" key="4">
    <source>
        <dbReference type="Proteomes" id="UP000218944"/>
    </source>
</evidence>
<evidence type="ECO:0000256" key="1">
    <source>
        <dbReference type="SAM" id="SignalP"/>
    </source>
</evidence>
<feature type="chain" id="PRO_5012494243" description="LTD domain-containing protein" evidence="1">
    <location>
        <begin position="31"/>
        <end position="143"/>
    </location>
</feature>
<evidence type="ECO:0000313" key="3">
    <source>
        <dbReference type="EMBL" id="PAU46589.1"/>
    </source>
</evidence>
<feature type="signal peptide" evidence="1">
    <location>
        <begin position="1"/>
        <end position="30"/>
    </location>
</feature>
<dbReference type="AlphaFoldDB" id="A0A2A2D5C9"/>
<accession>A0A2A2D5C9</accession>
<keyword evidence="4" id="KW-1185">Reference proteome</keyword>
<feature type="domain" description="LTD" evidence="2">
    <location>
        <begin position="26"/>
        <end position="143"/>
    </location>
</feature>
<dbReference type="InterPro" id="IPR036415">
    <property type="entry name" value="Lamin_tail_dom_sf"/>
</dbReference>
<dbReference type="InterPro" id="IPR001322">
    <property type="entry name" value="Lamin_tail_dom"/>
</dbReference>
<protein>
    <recommendedName>
        <fullName evidence="2">LTD domain-containing protein</fullName>
    </recommendedName>
</protein>
<proteinExistence type="predicted"/>
<evidence type="ECO:0000259" key="2">
    <source>
        <dbReference type="PROSITE" id="PS51841"/>
    </source>
</evidence>
<gene>
    <name evidence="3" type="ORF">CK936_23345</name>
</gene>
<dbReference type="EMBL" id="NSJV01000442">
    <property type="protein sequence ID" value="PAU46589.1"/>
    <property type="molecule type" value="Genomic_DNA"/>
</dbReference>
<dbReference type="PROSITE" id="PS51841">
    <property type="entry name" value="LTD"/>
    <property type="match status" value="1"/>
</dbReference>
<reference evidence="3 4" key="1">
    <citation type="submission" date="2017-08" db="EMBL/GenBank/DDBJ databases">
        <title>Genome sequence of Streptomyces albireticuli NRRL B-1670.</title>
        <authorList>
            <person name="Graham D.E."/>
            <person name="Mahan K.M."/>
            <person name="Klingeman D.M."/>
            <person name="Hettich R.L."/>
            <person name="Parry R.J."/>
            <person name="Spain J.C."/>
        </authorList>
    </citation>
    <scope>NUCLEOTIDE SEQUENCE [LARGE SCALE GENOMIC DNA]</scope>
    <source>
        <strain evidence="3 4">NRRL B-1670</strain>
    </source>
</reference>
<dbReference type="Gene3D" id="2.60.40.1260">
    <property type="entry name" value="Lamin Tail domain"/>
    <property type="match status" value="1"/>
</dbReference>